<evidence type="ECO:0000259" key="9">
    <source>
        <dbReference type="SMART" id="SM00382"/>
    </source>
</evidence>
<evidence type="ECO:0000256" key="5">
    <source>
        <dbReference type="ARBA" id="ARBA00022840"/>
    </source>
</evidence>
<dbReference type="GO" id="GO:0006515">
    <property type="term" value="P:protein quality control for misfolded or incompletely synthesized proteins"/>
    <property type="evidence" value="ECO:0007669"/>
    <property type="project" value="TreeGrafter"/>
</dbReference>
<dbReference type="SMART" id="SM00382">
    <property type="entry name" value="AAA"/>
    <property type="match status" value="1"/>
</dbReference>
<dbReference type="InterPro" id="IPR003959">
    <property type="entry name" value="ATPase_AAA_core"/>
</dbReference>
<evidence type="ECO:0000256" key="1">
    <source>
        <dbReference type="ARBA" id="ARBA00022670"/>
    </source>
</evidence>
<comment type="catalytic activity">
    <reaction evidence="6">
        <text>Hydrolysis of proteins in presence of ATP.</text>
        <dbReference type="EC" id="3.4.21.53"/>
    </reaction>
</comment>
<feature type="non-terminal residue" evidence="10">
    <location>
        <position position="289"/>
    </location>
</feature>
<dbReference type="InterPro" id="IPR027065">
    <property type="entry name" value="Lon_Prtase"/>
</dbReference>
<dbReference type="EC" id="3.4.21.53" evidence="7"/>
<evidence type="ECO:0000256" key="7">
    <source>
        <dbReference type="ARBA" id="ARBA00066743"/>
    </source>
</evidence>
<dbReference type="InterPro" id="IPR003593">
    <property type="entry name" value="AAA+_ATPase"/>
</dbReference>
<evidence type="ECO:0000256" key="8">
    <source>
        <dbReference type="SAM" id="MobiDB-lite"/>
    </source>
</evidence>
<dbReference type="CDD" id="cd19500">
    <property type="entry name" value="RecA-like_Lon"/>
    <property type="match status" value="1"/>
</dbReference>
<dbReference type="Gene3D" id="1.20.5.5270">
    <property type="match status" value="1"/>
</dbReference>
<sequence length="289" mass="31553">MAGRVAGHLRAPVSVRQRLLECPSPGRRLALLTRILGGEIARLSERVRPARPEPAACGTGDFQSAAAPRGEEPRRGDELAELAASIEAAGLPEAVAERARRELERLGRTSSFSPEAAVSRHYLEWLNDLPWHRASADCVDLARARRILDEDHFGLDRVKERILELISVIRLCGEARGPILCLAGPPGVGKTSLGRSVARALGRRFARVSLGGVSDEAEIRGHRRTYVGSLPGRILQGMRRAGVVNPVFLLDEIDKLGRDHRGDPAAALLEVLDPEQNGAFNDHYLEVDY</sequence>
<dbReference type="GO" id="GO:0016887">
    <property type="term" value="F:ATP hydrolysis activity"/>
    <property type="evidence" value="ECO:0007669"/>
    <property type="project" value="InterPro"/>
</dbReference>
<proteinExistence type="predicted"/>
<keyword evidence="1" id="KW-0645">Protease</keyword>
<keyword evidence="5" id="KW-0067">ATP-binding</keyword>
<dbReference type="GO" id="GO:0004252">
    <property type="term" value="F:serine-type endopeptidase activity"/>
    <property type="evidence" value="ECO:0007669"/>
    <property type="project" value="UniProtKB-EC"/>
</dbReference>
<dbReference type="Pfam" id="PF00004">
    <property type="entry name" value="AAA"/>
    <property type="match status" value="1"/>
</dbReference>
<dbReference type="EMBL" id="VGIY01000412">
    <property type="protein sequence ID" value="MBM3318596.1"/>
    <property type="molecule type" value="Genomic_DNA"/>
</dbReference>
<dbReference type="InterPro" id="IPR027417">
    <property type="entry name" value="P-loop_NTPase"/>
</dbReference>
<dbReference type="Gene3D" id="3.40.50.300">
    <property type="entry name" value="P-loop containing nucleotide triphosphate hydrolases"/>
    <property type="match status" value="1"/>
</dbReference>
<evidence type="ECO:0000313" key="10">
    <source>
        <dbReference type="EMBL" id="MBM3318596.1"/>
    </source>
</evidence>
<name>A0A937XDS6_UNCEI</name>
<dbReference type="Proteomes" id="UP000748308">
    <property type="component" value="Unassembled WGS sequence"/>
</dbReference>
<feature type="region of interest" description="Disordered" evidence="8">
    <location>
        <begin position="47"/>
        <end position="76"/>
    </location>
</feature>
<evidence type="ECO:0000256" key="6">
    <source>
        <dbReference type="ARBA" id="ARBA00050665"/>
    </source>
</evidence>
<protein>
    <recommendedName>
        <fullName evidence="7">endopeptidase La</fullName>
        <ecNumber evidence="7">3.4.21.53</ecNumber>
    </recommendedName>
</protein>
<dbReference type="PANTHER" id="PTHR43718">
    <property type="entry name" value="LON PROTEASE"/>
    <property type="match status" value="1"/>
</dbReference>
<keyword evidence="2" id="KW-0547">Nucleotide-binding</keyword>
<keyword evidence="3" id="KW-0378">Hydrolase</keyword>
<comment type="caution">
    <text evidence="10">The sequence shown here is derived from an EMBL/GenBank/DDBJ whole genome shotgun (WGS) entry which is preliminary data.</text>
</comment>
<dbReference type="SUPFAM" id="SSF52540">
    <property type="entry name" value="P-loop containing nucleoside triphosphate hydrolases"/>
    <property type="match status" value="1"/>
</dbReference>
<keyword evidence="4" id="KW-0720">Serine protease</keyword>
<feature type="domain" description="AAA+ ATPase" evidence="9">
    <location>
        <begin position="176"/>
        <end position="275"/>
    </location>
</feature>
<gene>
    <name evidence="10" type="ORF">FJY75_12165</name>
</gene>
<dbReference type="GO" id="GO:0005524">
    <property type="term" value="F:ATP binding"/>
    <property type="evidence" value="ECO:0007669"/>
    <property type="project" value="UniProtKB-KW"/>
</dbReference>
<dbReference type="FunFam" id="3.40.50.300:FF:000021">
    <property type="entry name" value="Lon protease homolog"/>
    <property type="match status" value="1"/>
</dbReference>
<dbReference type="AlphaFoldDB" id="A0A937XDS6"/>
<organism evidence="10 11">
    <name type="scientific">Eiseniibacteriota bacterium</name>
    <dbReference type="NCBI Taxonomy" id="2212470"/>
    <lineage>
        <taxon>Bacteria</taxon>
        <taxon>Candidatus Eiseniibacteriota</taxon>
    </lineage>
</organism>
<dbReference type="PANTHER" id="PTHR43718:SF2">
    <property type="entry name" value="LON PROTEASE HOMOLOG, MITOCHONDRIAL"/>
    <property type="match status" value="1"/>
</dbReference>
<reference evidence="10" key="1">
    <citation type="submission" date="2019-03" db="EMBL/GenBank/DDBJ databases">
        <title>Lake Tanganyika Metagenome-Assembled Genomes (MAGs).</title>
        <authorList>
            <person name="Tran P."/>
        </authorList>
    </citation>
    <scope>NUCLEOTIDE SEQUENCE</scope>
    <source>
        <strain evidence="10">M_DeepCast_400m_m2_100</strain>
    </source>
</reference>
<evidence type="ECO:0000256" key="3">
    <source>
        <dbReference type="ARBA" id="ARBA00022801"/>
    </source>
</evidence>
<evidence type="ECO:0000256" key="2">
    <source>
        <dbReference type="ARBA" id="ARBA00022741"/>
    </source>
</evidence>
<accession>A0A937XDS6</accession>
<dbReference type="GO" id="GO:0004176">
    <property type="term" value="F:ATP-dependent peptidase activity"/>
    <property type="evidence" value="ECO:0007669"/>
    <property type="project" value="InterPro"/>
</dbReference>
<evidence type="ECO:0000313" key="11">
    <source>
        <dbReference type="Proteomes" id="UP000748308"/>
    </source>
</evidence>
<evidence type="ECO:0000256" key="4">
    <source>
        <dbReference type="ARBA" id="ARBA00022825"/>
    </source>
</evidence>